<gene>
    <name evidence="1" type="ORF">FNM00_00555</name>
</gene>
<accession>A0A554SP35</accession>
<reference evidence="1 2" key="1">
    <citation type="submission" date="2019-07" db="EMBL/GenBank/DDBJ databases">
        <authorList>
            <person name="Zhao L.H."/>
        </authorList>
    </citation>
    <scope>NUCLEOTIDE SEQUENCE [LARGE SCALE GENOMIC DNA]</scope>
    <source>
        <strain evidence="1 2">Co35</strain>
    </source>
</reference>
<dbReference type="RefSeq" id="WP_143911069.1">
    <property type="nucleotide sequence ID" value="NZ_VLNT01000001.1"/>
</dbReference>
<comment type="caution">
    <text evidence="1">The sequence shown here is derived from an EMBL/GenBank/DDBJ whole genome shotgun (WGS) entry which is preliminary data.</text>
</comment>
<dbReference type="EMBL" id="VLNT01000001">
    <property type="protein sequence ID" value="TSD68121.1"/>
    <property type="molecule type" value="Genomic_DNA"/>
</dbReference>
<keyword evidence="2" id="KW-1185">Reference proteome</keyword>
<evidence type="ECO:0000313" key="2">
    <source>
        <dbReference type="Proteomes" id="UP000316988"/>
    </source>
</evidence>
<sequence>MHSHDIGALPSDFKTLGDLWSAWMERHCRVPDRHERGKAFREYDWQFWNTAHHGQVRPEATFDPAEPPLNQAFVFRRSQVIAPQKMGKGPWTAARICCAAVGPSEFAGWAVDGDEYHCEDNGCSCGWVYRYLPGEPLGMRHPSPLIQIMATSDDQVANIWRPLVSMISLGPLRELLLPRGEFIRIVGTSGDKDMDRIDRVTASAKSRLGAPINEAFFDETGLYTASNKLIEVWQTMRRGAAAMGGRSMETTNAFDPAEASAAQMTQESQRPDIFRFWRDPDAALKRPDGKPLSFKNSRERRRILEHVYAGADHINIDSIDAEALELMETDPAQAERFFGNRLVRGSGTWLPPGLWEGAYGMAA</sequence>
<dbReference type="OrthoDB" id="3197057at2"/>
<dbReference type="Proteomes" id="UP000316988">
    <property type="component" value="Unassembled WGS sequence"/>
</dbReference>
<name>A0A554SP35_9ACTN</name>
<dbReference type="AlphaFoldDB" id="A0A554SP35"/>
<evidence type="ECO:0000313" key="1">
    <source>
        <dbReference type="EMBL" id="TSD68121.1"/>
    </source>
</evidence>
<organism evidence="1 2">
    <name type="scientific">Aeromicrobium piscarium</name>
    <dbReference type="NCBI Taxonomy" id="2590901"/>
    <lineage>
        <taxon>Bacteria</taxon>
        <taxon>Bacillati</taxon>
        <taxon>Actinomycetota</taxon>
        <taxon>Actinomycetes</taxon>
        <taxon>Propionibacteriales</taxon>
        <taxon>Nocardioidaceae</taxon>
        <taxon>Aeromicrobium</taxon>
    </lineage>
</organism>
<proteinExistence type="predicted"/>
<protein>
    <submittedName>
        <fullName evidence="1">Terminase</fullName>
    </submittedName>
</protein>